<feature type="region of interest" description="Disordered" evidence="2">
    <location>
        <begin position="1"/>
        <end position="70"/>
    </location>
</feature>
<name>A0A9P3HHH3_9FUNG</name>
<comment type="caution">
    <text evidence="4">The sequence shown here is derived from an EMBL/GenBank/DDBJ whole genome shotgun (WGS) entry which is preliminary data.</text>
</comment>
<evidence type="ECO:0000256" key="2">
    <source>
        <dbReference type="SAM" id="MobiDB-lite"/>
    </source>
</evidence>
<dbReference type="PANTHER" id="PTHR13596">
    <property type="entry name" value="SMALL EDRK-RICH FACTOR 1"/>
    <property type="match status" value="1"/>
</dbReference>
<evidence type="ECO:0000259" key="3">
    <source>
        <dbReference type="Pfam" id="PF04419"/>
    </source>
</evidence>
<organism evidence="4 5">
    <name type="scientific">Entomortierella parvispora</name>
    <dbReference type="NCBI Taxonomy" id="205924"/>
    <lineage>
        <taxon>Eukaryota</taxon>
        <taxon>Fungi</taxon>
        <taxon>Fungi incertae sedis</taxon>
        <taxon>Mucoromycota</taxon>
        <taxon>Mortierellomycotina</taxon>
        <taxon>Mortierellomycetes</taxon>
        <taxon>Mortierellales</taxon>
        <taxon>Mortierellaceae</taxon>
        <taxon>Entomortierella</taxon>
    </lineage>
</organism>
<accession>A0A9P3HHH3</accession>
<reference evidence="4" key="2">
    <citation type="journal article" date="2022" name="Microbiol. Resour. Announc.">
        <title>Whole-Genome Sequence of Entomortierella parvispora E1425, a Mucoromycotan Fungus Associated with Burkholderiaceae-Related Endosymbiotic Bacteria.</title>
        <authorList>
            <person name="Herlambang A."/>
            <person name="Guo Y."/>
            <person name="Takashima Y."/>
            <person name="Narisawa K."/>
            <person name="Ohta H."/>
            <person name="Nishizawa T."/>
        </authorList>
    </citation>
    <scope>NUCLEOTIDE SEQUENCE</scope>
    <source>
        <strain evidence="4">E1425</strain>
    </source>
</reference>
<evidence type="ECO:0000313" key="4">
    <source>
        <dbReference type="EMBL" id="GJJ76716.1"/>
    </source>
</evidence>
<dbReference type="InterPro" id="IPR040211">
    <property type="entry name" value="SERF1/2-like"/>
</dbReference>
<dbReference type="AlphaFoldDB" id="A0A9P3HHH3"/>
<evidence type="ECO:0000256" key="1">
    <source>
        <dbReference type="ARBA" id="ARBA00007309"/>
    </source>
</evidence>
<sequence>MTRGNQRDKDREKAQKKLAQQNKGKKTDGVSHTKRAESDAEIMRAKQAAKAAAAAAGGSSTAGASTAAKK</sequence>
<feature type="compositionally biased region" description="Basic and acidic residues" evidence="2">
    <location>
        <begin position="1"/>
        <end position="15"/>
    </location>
</feature>
<keyword evidence="5" id="KW-1185">Reference proteome</keyword>
<feature type="compositionally biased region" description="Low complexity" evidence="2">
    <location>
        <begin position="48"/>
        <end position="70"/>
    </location>
</feature>
<dbReference type="Pfam" id="PF04419">
    <property type="entry name" value="SERF-like_N"/>
    <property type="match status" value="1"/>
</dbReference>
<gene>
    <name evidence="4" type="ORF">EMPS_09075</name>
</gene>
<feature type="domain" description="Small EDRK-rich factor-like N-terminal" evidence="3">
    <location>
        <begin position="1"/>
        <end position="37"/>
    </location>
</feature>
<dbReference type="Proteomes" id="UP000827284">
    <property type="component" value="Unassembled WGS sequence"/>
</dbReference>
<dbReference type="PANTHER" id="PTHR13596:SF0">
    <property type="entry name" value="SI:CH211-39K3.2-RELATED"/>
    <property type="match status" value="1"/>
</dbReference>
<comment type="similarity">
    <text evidence="1">Belongs to the SERF family.</text>
</comment>
<evidence type="ECO:0000313" key="5">
    <source>
        <dbReference type="Proteomes" id="UP000827284"/>
    </source>
</evidence>
<dbReference type="InterPro" id="IPR007513">
    <property type="entry name" value="SERF-like_N"/>
</dbReference>
<feature type="compositionally biased region" description="Basic and acidic residues" evidence="2">
    <location>
        <begin position="25"/>
        <end position="44"/>
    </location>
</feature>
<dbReference type="OrthoDB" id="18018at2759"/>
<reference evidence="4" key="1">
    <citation type="submission" date="2021-11" db="EMBL/GenBank/DDBJ databases">
        <authorList>
            <person name="Herlambang A."/>
            <person name="Guo Y."/>
            <person name="Takashima Y."/>
            <person name="Nishizawa T."/>
        </authorList>
    </citation>
    <scope>NUCLEOTIDE SEQUENCE</scope>
    <source>
        <strain evidence="4">E1425</strain>
    </source>
</reference>
<proteinExistence type="inferred from homology"/>
<protein>
    <recommendedName>
        <fullName evidence="3">Small EDRK-rich factor-like N-terminal domain-containing protein</fullName>
    </recommendedName>
</protein>
<dbReference type="EMBL" id="BQFW01000012">
    <property type="protein sequence ID" value="GJJ76716.1"/>
    <property type="molecule type" value="Genomic_DNA"/>
</dbReference>